<organism evidence="14 15">
    <name type="scientific">Hyaloscypha hepaticicola</name>
    <dbReference type="NCBI Taxonomy" id="2082293"/>
    <lineage>
        <taxon>Eukaryota</taxon>
        <taxon>Fungi</taxon>
        <taxon>Dikarya</taxon>
        <taxon>Ascomycota</taxon>
        <taxon>Pezizomycotina</taxon>
        <taxon>Leotiomycetes</taxon>
        <taxon>Helotiales</taxon>
        <taxon>Hyaloscyphaceae</taxon>
        <taxon>Hyaloscypha</taxon>
    </lineage>
</organism>
<evidence type="ECO:0000256" key="10">
    <source>
        <dbReference type="PROSITE-ProRule" id="PRU00042"/>
    </source>
</evidence>
<evidence type="ECO:0000313" key="15">
    <source>
        <dbReference type="Proteomes" id="UP000235672"/>
    </source>
</evidence>
<dbReference type="AlphaFoldDB" id="A0A2J6PP93"/>
<dbReference type="EMBL" id="KZ613510">
    <property type="protein sequence ID" value="PMD15848.1"/>
    <property type="molecule type" value="Genomic_DNA"/>
</dbReference>
<dbReference type="PANTHER" id="PTHR10039">
    <property type="entry name" value="AMELOGENIN"/>
    <property type="match status" value="1"/>
</dbReference>
<evidence type="ECO:0000256" key="5">
    <source>
        <dbReference type="ARBA" id="ARBA00022833"/>
    </source>
</evidence>
<dbReference type="Pfam" id="PF22939">
    <property type="entry name" value="WHD_GPIID"/>
    <property type="match status" value="1"/>
</dbReference>
<dbReference type="InterPro" id="IPR056125">
    <property type="entry name" value="DUF7708"/>
</dbReference>
<dbReference type="Gene3D" id="3.40.50.300">
    <property type="entry name" value="P-loop containing nucleotide triphosphate hydrolases"/>
    <property type="match status" value="1"/>
</dbReference>
<keyword evidence="6" id="KW-0805">Transcription regulation</keyword>
<evidence type="ECO:0008006" key="16">
    <source>
        <dbReference type="Google" id="ProtNLM"/>
    </source>
</evidence>
<proteinExistence type="predicted"/>
<evidence type="ECO:0000256" key="8">
    <source>
        <dbReference type="ARBA" id="ARBA00023163"/>
    </source>
</evidence>
<feature type="region of interest" description="Disordered" evidence="11">
    <location>
        <begin position="931"/>
        <end position="950"/>
    </location>
</feature>
<evidence type="ECO:0000259" key="13">
    <source>
        <dbReference type="PROSITE" id="PS50837"/>
    </source>
</evidence>
<feature type="domain" description="C2H2-type" evidence="12">
    <location>
        <begin position="877"/>
        <end position="905"/>
    </location>
</feature>
<evidence type="ECO:0000256" key="4">
    <source>
        <dbReference type="ARBA" id="ARBA00022771"/>
    </source>
</evidence>
<comment type="subcellular location">
    <subcellularLocation>
        <location evidence="1">Nucleus</location>
    </subcellularLocation>
</comment>
<dbReference type="InterPro" id="IPR036236">
    <property type="entry name" value="Znf_C2H2_sf"/>
</dbReference>
<evidence type="ECO:0000256" key="3">
    <source>
        <dbReference type="ARBA" id="ARBA00022737"/>
    </source>
</evidence>
<dbReference type="SMART" id="SM00355">
    <property type="entry name" value="ZnF_C2H2"/>
    <property type="match status" value="4"/>
</dbReference>
<dbReference type="InterPro" id="IPR007111">
    <property type="entry name" value="NACHT_NTPase"/>
</dbReference>
<feature type="domain" description="C2H2-type" evidence="12">
    <location>
        <begin position="906"/>
        <end position="933"/>
    </location>
</feature>
<dbReference type="InterPro" id="IPR056884">
    <property type="entry name" value="NPHP3-like_N"/>
</dbReference>
<dbReference type="Pfam" id="PF24809">
    <property type="entry name" value="DUF7708"/>
    <property type="match status" value="1"/>
</dbReference>
<name>A0A2J6PP93_9HELO</name>
<feature type="region of interest" description="Disordered" evidence="11">
    <location>
        <begin position="764"/>
        <end position="785"/>
    </location>
</feature>
<keyword evidence="9" id="KW-0539">Nucleus</keyword>
<dbReference type="Proteomes" id="UP000235672">
    <property type="component" value="Unassembled WGS sequence"/>
</dbReference>
<dbReference type="Gene3D" id="3.30.160.60">
    <property type="entry name" value="Classic Zinc Finger"/>
    <property type="match status" value="2"/>
</dbReference>
<keyword evidence="8" id="KW-0804">Transcription</keyword>
<dbReference type="InterPro" id="IPR054471">
    <property type="entry name" value="GPIID_WHD"/>
</dbReference>
<evidence type="ECO:0000256" key="6">
    <source>
        <dbReference type="ARBA" id="ARBA00023015"/>
    </source>
</evidence>
<evidence type="ECO:0000259" key="12">
    <source>
        <dbReference type="PROSITE" id="PS50157"/>
    </source>
</evidence>
<evidence type="ECO:0000256" key="11">
    <source>
        <dbReference type="SAM" id="MobiDB-lite"/>
    </source>
</evidence>
<dbReference type="OrthoDB" id="21416at2759"/>
<dbReference type="STRING" id="1745343.A0A2J6PP93"/>
<evidence type="ECO:0000256" key="2">
    <source>
        <dbReference type="ARBA" id="ARBA00022723"/>
    </source>
</evidence>
<feature type="domain" description="NACHT" evidence="13">
    <location>
        <begin position="275"/>
        <end position="421"/>
    </location>
</feature>
<dbReference type="PROSITE" id="PS50157">
    <property type="entry name" value="ZINC_FINGER_C2H2_2"/>
    <property type="match status" value="2"/>
</dbReference>
<keyword evidence="4 10" id="KW-0863">Zinc-finger</keyword>
<keyword evidence="15" id="KW-1185">Reference proteome</keyword>
<dbReference type="SUPFAM" id="SSF52540">
    <property type="entry name" value="P-loop containing nucleoside triphosphate hydrolases"/>
    <property type="match status" value="1"/>
</dbReference>
<keyword evidence="2" id="KW-0479">Metal-binding</keyword>
<evidence type="ECO:0000256" key="1">
    <source>
        <dbReference type="ARBA" id="ARBA00004123"/>
    </source>
</evidence>
<dbReference type="PROSITE" id="PS50837">
    <property type="entry name" value="NACHT"/>
    <property type="match status" value="1"/>
</dbReference>
<sequence length="950" mass="108860">MATIEDGFKQVLDDFKKRLKPEEKAAFACITLSDLQNEVTNLQEKQRKSKTAQNLRRIEPFLQAMSQYTQVIEVFLNTSSMLCFVWGPMKFMLLTASNLNKAFDVLLDAYKQIAENFPLLLRYQSMFTETEHMKKVLVWIYEDILKFHLRAWRVFSEPTWKQIFTASWKNFQESFKPVLNDLIRHRELIENTAALEQIQEARDAQLRSEAALAAFELEQNHSKRIAVINWLSAADADADQVAFSAARQDIPDTGRWILEHPNIRRWLDRTESTAPTVWLNGKPGAGKTILASVVIEECLRISQSSKNVSLAFFYCRDQDRQKNKFASVAKAMLAQLLCQNPMLLPYLYDECLKSAKVTLESSHDCIKVLGTVLQAVPQTFLIIDGIDECEPKERKAMLNFFASTITSDDIPIGKPRALFISQELADIKTALHAANSVGLTRNHSEVDIKNFAVKWAAKIQRRFKLMDNSARDYIVKLVSDGAEGMFLFAKLVLENLHDQESLQNVYKELHPDTFPRGFDQAYARIAGRIFENPNLVQRRTAEKLLGWISFSKRPLKWHEIQGATSIDTQTRTVNFGGRQMPDHVQDICGSLVDILPGNRVQLVHKTARDYLLHENYLNKQVEETQLAILCMQYLTFGCFETENSPNDLAQFTKSGAYAFLDYASLHWVHHLETVLALLKPADLASSTLLGMAINEFFEMYEPVHIQAPKIQKEYIERSSEIQDAEFYEPLLLLLTQAKASRIAEEKLEALGSLGQTIHKVRGTLEELDKSPSPKLGSTDPSTKSSRQELSQFYGDKWFKCARHACYYFHEGFASEKDLRQHNDRHEKPFCCTEMGCTRMYIGWATEKELKKHMSQYHPDPEAFSWKFPHVKKPPSKYQCSVCEKTYSRANSLNTHQLREHAKERPFPCTVCGKGFVRKYELERHEAIHRNVSASGSQREGEAVLGESGME</sequence>
<evidence type="ECO:0000313" key="14">
    <source>
        <dbReference type="EMBL" id="PMD15848.1"/>
    </source>
</evidence>
<evidence type="ECO:0000256" key="7">
    <source>
        <dbReference type="ARBA" id="ARBA00023125"/>
    </source>
</evidence>
<dbReference type="GO" id="GO:0008270">
    <property type="term" value="F:zinc ion binding"/>
    <property type="evidence" value="ECO:0007669"/>
    <property type="project" value="UniProtKB-KW"/>
</dbReference>
<dbReference type="PANTHER" id="PTHR10039:SF14">
    <property type="entry name" value="NACHT DOMAIN-CONTAINING PROTEIN"/>
    <property type="match status" value="1"/>
</dbReference>
<dbReference type="Pfam" id="PF24883">
    <property type="entry name" value="NPHP3_N"/>
    <property type="match status" value="1"/>
</dbReference>
<protein>
    <recommendedName>
        <fullName evidence="16">C2H2 domain-containing protein</fullName>
    </recommendedName>
</protein>
<keyword evidence="5" id="KW-0862">Zinc</keyword>
<dbReference type="InterPro" id="IPR013087">
    <property type="entry name" value="Znf_C2H2_type"/>
</dbReference>
<accession>A0A2J6PP93</accession>
<dbReference type="FunFam" id="3.30.160.60:FF:000646">
    <property type="entry name" value="Myeloid zinc finger 1"/>
    <property type="match status" value="1"/>
</dbReference>
<dbReference type="Pfam" id="PF00096">
    <property type="entry name" value="zf-C2H2"/>
    <property type="match status" value="2"/>
</dbReference>
<reference evidence="14 15" key="1">
    <citation type="submission" date="2016-05" db="EMBL/GenBank/DDBJ databases">
        <title>A degradative enzymes factory behind the ericoid mycorrhizal symbiosis.</title>
        <authorList>
            <consortium name="DOE Joint Genome Institute"/>
            <person name="Martino E."/>
            <person name="Morin E."/>
            <person name="Grelet G."/>
            <person name="Kuo A."/>
            <person name="Kohler A."/>
            <person name="Daghino S."/>
            <person name="Barry K."/>
            <person name="Choi C."/>
            <person name="Cichocki N."/>
            <person name="Clum A."/>
            <person name="Copeland A."/>
            <person name="Hainaut M."/>
            <person name="Haridas S."/>
            <person name="Labutti K."/>
            <person name="Lindquist E."/>
            <person name="Lipzen A."/>
            <person name="Khouja H.-R."/>
            <person name="Murat C."/>
            <person name="Ohm R."/>
            <person name="Olson A."/>
            <person name="Spatafora J."/>
            <person name="Veneault-Fourrey C."/>
            <person name="Henrissat B."/>
            <person name="Grigoriev I."/>
            <person name="Martin F."/>
            <person name="Perotto S."/>
        </authorList>
    </citation>
    <scope>NUCLEOTIDE SEQUENCE [LARGE SCALE GENOMIC DNA]</scope>
    <source>
        <strain evidence="14 15">UAMH 7357</strain>
    </source>
</reference>
<dbReference type="GO" id="GO:0005634">
    <property type="term" value="C:nucleus"/>
    <property type="evidence" value="ECO:0007669"/>
    <property type="project" value="UniProtKB-SubCell"/>
</dbReference>
<gene>
    <name evidence="14" type="ORF">NA56DRAFT_634139</name>
</gene>
<dbReference type="SUPFAM" id="SSF57667">
    <property type="entry name" value="beta-beta-alpha zinc fingers"/>
    <property type="match status" value="1"/>
</dbReference>
<dbReference type="PROSITE" id="PS00028">
    <property type="entry name" value="ZINC_FINGER_C2H2_1"/>
    <property type="match status" value="2"/>
</dbReference>
<keyword evidence="3" id="KW-0677">Repeat</keyword>
<dbReference type="GO" id="GO:0003677">
    <property type="term" value="F:DNA binding"/>
    <property type="evidence" value="ECO:0007669"/>
    <property type="project" value="UniProtKB-KW"/>
</dbReference>
<keyword evidence="7" id="KW-0238">DNA-binding</keyword>
<dbReference type="InterPro" id="IPR027417">
    <property type="entry name" value="P-loop_NTPase"/>
</dbReference>
<evidence type="ECO:0000256" key="9">
    <source>
        <dbReference type="ARBA" id="ARBA00023242"/>
    </source>
</evidence>